<dbReference type="Pfam" id="PF10277">
    <property type="entry name" value="Frag1"/>
    <property type="match status" value="1"/>
</dbReference>
<keyword evidence="5" id="KW-1185">Reference proteome</keyword>
<dbReference type="AlphaFoldDB" id="A0A813VSY3"/>
<dbReference type="Proteomes" id="UP000663877">
    <property type="component" value="Unassembled WGS sequence"/>
</dbReference>
<evidence type="ECO:0000313" key="3">
    <source>
        <dbReference type="EMBL" id="CAF0728250.1"/>
    </source>
</evidence>
<sequence>MTRVGPLIWFWSLTILPFTAILTFISTLIICIHVPNNAPADEKFPQISQLGTGQAYYYFLSGFILLAPQLLIILFGRVQLLFQTQYIIHRAIICIVHVLALFSCVFMLIMAAVSIDTIPSIHLTGAFGMFGLISLFCLLHTIIIVYLYLRRSDAPQHSNIIWPIWFLICSLLLIAFFVYWLITAQGIPEYIAAATPFLYFLGFVPQFFYASKNKKTRYSFTYCYEILKSSGYINDVVRFFYEIIFFYM</sequence>
<keyword evidence="1" id="KW-0472">Membrane</keyword>
<feature type="transmembrane region" description="Helical" evidence="1">
    <location>
        <begin position="161"/>
        <end position="184"/>
    </location>
</feature>
<organism evidence="4 6">
    <name type="scientific">Adineta steineri</name>
    <dbReference type="NCBI Taxonomy" id="433720"/>
    <lineage>
        <taxon>Eukaryota</taxon>
        <taxon>Metazoa</taxon>
        <taxon>Spiralia</taxon>
        <taxon>Gnathifera</taxon>
        <taxon>Rotifera</taxon>
        <taxon>Eurotatoria</taxon>
        <taxon>Bdelloidea</taxon>
        <taxon>Adinetida</taxon>
        <taxon>Adinetidae</taxon>
        <taxon>Adineta</taxon>
    </lineage>
</organism>
<reference evidence="4" key="1">
    <citation type="submission" date="2021-02" db="EMBL/GenBank/DDBJ databases">
        <authorList>
            <person name="Nowell W R."/>
        </authorList>
    </citation>
    <scope>NUCLEOTIDE SEQUENCE</scope>
</reference>
<feature type="transmembrane region" description="Helical" evidence="1">
    <location>
        <begin position="87"/>
        <end position="115"/>
    </location>
</feature>
<feature type="domain" description="CWH43-like N-terminal" evidence="2">
    <location>
        <begin position="10"/>
        <end position="206"/>
    </location>
</feature>
<dbReference type="OrthoDB" id="10003609at2759"/>
<comment type="caution">
    <text evidence="4">The sequence shown here is derived from an EMBL/GenBank/DDBJ whole genome shotgun (WGS) entry which is preliminary data.</text>
</comment>
<proteinExistence type="predicted"/>
<dbReference type="EMBL" id="CAJNOI010000023">
    <property type="protein sequence ID" value="CAF0847696.1"/>
    <property type="molecule type" value="Genomic_DNA"/>
</dbReference>
<evidence type="ECO:0000313" key="6">
    <source>
        <dbReference type="Proteomes" id="UP000663877"/>
    </source>
</evidence>
<keyword evidence="1" id="KW-1133">Transmembrane helix</keyword>
<keyword evidence="1" id="KW-0812">Transmembrane</keyword>
<evidence type="ECO:0000313" key="4">
    <source>
        <dbReference type="EMBL" id="CAF0847696.1"/>
    </source>
</evidence>
<feature type="transmembrane region" description="Helical" evidence="1">
    <location>
        <begin position="55"/>
        <end position="75"/>
    </location>
</feature>
<feature type="transmembrane region" description="Helical" evidence="1">
    <location>
        <begin position="127"/>
        <end position="149"/>
    </location>
</feature>
<feature type="transmembrane region" description="Helical" evidence="1">
    <location>
        <begin position="190"/>
        <end position="210"/>
    </location>
</feature>
<protein>
    <recommendedName>
        <fullName evidence="2">CWH43-like N-terminal domain-containing protein</fullName>
    </recommendedName>
</protein>
<gene>
    <name evidence="4" type="ORF">BJG266_LOCUS7668</name>
    <name evidence="3" type="ORF">QVE165_LOCUS27</name>
</gene>
<evidence type="ECO:0000259" key="2">
    <source>
        <dbReference type="Pfam" id="PF10277"/>
    </source>
</evidence>
<dbReference type="InterPro" id="IPR019402">
    <property type="entry name" value="CWH43_N"/>
</dbReference>
<name>A0A813VSY3_9BILA</name>
<evidence type="ECO:0000256" key="1">
    <source>
        <dbReference type="SAM" id="Phobius"/>
    </source>
</evidence>
<dbReference type="Proteomes" id="UP000663832">
    <property type="component" value="Unassembled WGS sequence"/>
</dbReference>
<evidence type="ECO:0000313" key="5">
    <source>
        <dbReference type="Proteomes" id="UP000663832"/>
    </source>
</evidence>
<dbReference type="EMBL" id="CAJNOM010000001">
    <property type="protein sequence ID" value="CAF0728250.1"/>
    <property type="molecule type" value="Genomic_DNA"/>
</dbReference>
<accession>A0A813VSY3</accession>
<feature type="transmembrane region" description="Helical" evidence="1">
    <location>
        <begin position="7"/>
        <end position="35"/>
    </location>
</feature>